<evidence type="ECO:0000256" key="7">
    <source>
        <dbReference type="SAM" id="Phobius"/>
    </source>
</evidence>
<keyword evidence="10" id="KW-1185">Reference proteome</keyword>
<keyword evidence="5 7" id="KW-1133">Transmembrane helix</keyword>
<evidence type="ECO:0000256" key="4">
    <source>
        <dbReference type="ARBA" id="ARBA00022737"/>
    </source>
</evidence>
<dbReference type="Pfam" id="PF02080">
    <property type="entry name" value="TrkA_C"/>
    <property type="match status" value="2"/>
</dbReference>
<evidence type="ECO:0000256" key="5">
    <source>
        <dbReference type="ARBA" id="ARBA00022989"/>
    </source>
</evidence>
<comment type="subcellular location">
    <subcellularLocation>
        <location evidence="1">Membrane</location>
        <topology evidence="1">Multi-pass membrane protein</topology>
    </subcellularLocation>
</comment>
<dbReference type="EMBL" id="CP018632">
    <property type="protein sequence ID" value="ASJ70901.1"/>
    <property type="molecule type" value="Genomic_DNA"/>
</dbReference>
<feature type="transmembrane region" description="Helical" evidence="7">
    <location>
        <begin position="94"/>
        <end position="120"/>
    </location>
</feature>
<reference evidence="9 10" key="1">
    <citation type="submission" date="2016-12" db="EMBL/GenBank/DDBJ databases">
        <authorList>
            <person name="Song W.-J."/>
            <person name="Kurnit D.M."/>
        </authorList>
    </citation>
    <scope>NUCLEOTIDE SEQUENCE [LARGE SCALE GENOMIC DNA]</scope>
    <source>
        <strain evidence="9 10">IMCC3135</strain>
    </source>
</reference>
<feature type="transmembrane region" description="Helical" evidence="7">
    <location>
        <begin position="518"/>
        <end position="542"/>
    </location>
</feature>
<dbReference type="InterPro" id="IPR004680">
    <property type="entry name" value="Cit_transptr-like_dom"/>
</dbReference>
<dbReference type="SUPFAM" id="SSF116726">
    <property type="entry name" value="TrkA C-terminal domain-like"/>
    <property type="match status" value="2"/>
</dbReference>
<evidence type="ECO:0000256" key="3">
    <source>
        <dbReference type="ARBA" id="ARBA00022692"/>
    </source>
</evidence>
<evidence type="ECO:0000256" key="2">
    <source>
        <dbReference type="ARBA" id="ARBA00022448"/>
    </source>
</evidence>
<dbReference type="GO" id="GO:0005886">
    <property type="term" value="C:plasma membrane"/>
    <property type="evidence" value="ECO:0007669"/>
    <property type="project" value="TreeGrafter"/>
</dbReference>
<sequence length="592" mass="63494">MTLDQLTVFSILAVVMILFVWNHWRYDVVAGIALLTSVYAGIVPMDHAFEGFSHPAVITVACVLVISQALQSCGVVELFLRYLAYARGSITTQIAANCGVTAFLSAFMNNIGALALMLPITLRDAQKSKRPASKLLIPLSFASLLGGLVTLVGTPPNIIIATFRANNVGEPFSMFDFTPVGIVVALAGLLYLVTIGWRLLPGRPGGSDQDSSEQFHIARYISEVRVPPDSQLIGTSVGALELMCEGEVAVMLILRKDRRRMAPSAMELLQPGDVLILEGHSESLQPLFENPGMLDAGAEVIDPDWLKSPDVRVIEAVVMPNSAIEGLSMRSIGMHQRFGVNLLAVAREGHAARTRLKHIKYKTGDVLLLQGETQALEQLCQTLGCLGIKNRGLEINPRRGVLLIPGTFAMGIFVAAMGWVPVEIAFTTVVGILVLMKMVSLRAAYRSIEWPIIVLLGFLIPIGEALQTTGATELIAQGILGVSDGLPVWSLLILVMTVSMLLSDLVHNTPTAVLMAPIALSLATGLGVSADPFLMAVAVGAASPYLTPIGHQSNTLVMGPGGYSFGDYWRVGLLLDIVIVSVAVPMIMLVWM</sequence>
<dbReference type="InterPro" id="IPR006037">
    <property type="entry name" value="RCK_C"/>
</dbReference>
<feature type="transmembrane region" description="Helical" evidence="7">
    <location>
        <begin position="568"/>
        <end position="591"/>
    </location>
</feature>
<feature type="domain" description="RCK C-terminal" evidence="8">
    <location>
        <begin position="301"/>
        <end position="385"/>
    </location>
</feature>
<evidence type="ECO:0000256" key="6">
    <source>
        <dbReference type="ARBA" id="ARBA00023136"/>
    </source>
</evidence>
<protein>
    <submittedName>
        <fullName evidence="9">Putative transporter</fullName>
    </submittedName>
</protein>
<evidence type="ECO:0000256" key="1">
    <source>
        <dbReference type="ARBA" id="ARBA00004141"/>
    </source>
</evidence>
<dbReference type="RefSeq" id="WP_088916396.1">
    <property type="nucleotide sequence ID" value="NZ_CP018632.1"/>
</dbReference>
<proteinExistence type="predicted"/>
<dbReference type="PROSITE" id="PS51202">
    <property type="entry name" value="RCK_C"/>
    <property type="match status" value="2"/>
</dbReference>
<keyword evidence="6 7" id="KW-0472">Membrane</keyword>
<evidence type="ECO:0000313" key="9">
    <source>
        <dbReference type="EMBL" id="ASJ70901.1"/>
    </source>
</evidence>
<name>A0A2Z2NLQ3_9GAMM</name>
<feature type="transmembrane region" description="Helical" evidence="7">
    <location>
        <begin position="175"/>
        <end position="197"/>
    </location>
</feature>
<dbReference type="Proteomes" id="UP000250079">
    <property type="component" value="Chromosome"/>
</dbReference>
<feature type="transmembrane region" description="Helical" evidence="7">
    <location>
        <begin position="140"/>
        <end position="163"/>
    </location>
</feature>
<dbReference type="PANTHER" id="PTHR43652:SF2">
    <property type="entry name" value="BASIC AMINO ACID ANTIPORTER YFCC-RELATED"/>
    <property type="match status" value="1"/>
</dbReference>
<evidence type="ECO:0000259" key="8">
    <source>
        <dbReference type="PROSITE" id="PS51202"/>
    </source>
</evidence>
<feature type="transmembrane region" description="Helical" evidence="7">
    <location>
        <begin position="232"/>
        <end position="254"/>
    </location>
</feature>
<feature type="transmembrane region" description="Helical" evidence="7">
    <location>
        <begin position="28"/>
        <end position="45"/>
    </location>
</feature>
<dbReference type="AlphaFoldDB" id="A0A2Z2NLQ3"/>
<keyword evidence="3 7" id="KW-0812">Transmembrane</keyword>
<evidence type="ECO:0000313" key="10">
    <source>
        <dbReference type="Proteomes" id="UP000250079"/>
    </source>
</evidence>
<feature type="transmembrane region" description="Helical" evidence="7">
    <location>
        <begin position="424"/>
        <end position="441"/>
    </location>
</feature>
<feature type="transmembrane region" description="Helical" evidence="7">
    <location>
        <begin position="486"/>
        <end position="506"/>
    </location>
</feature>
<dbReference type="Pfam" id="PF03600">
    <property type="entry name" value="CitMHS"/>
    <property type="match status" value="1"/>
</dbReference>
<feature type="transmembrane region" description="Helical" evidence="7">
    <location>
        <begin position="400"/>
        <end position="418"/>
    </location>
</feature>
<accession>A0A2Z2NLQ3</accession>
<gene>
    <name evidence="9" type="ORF">IMCC3135_03940</name>
</gene>
<feature type="domain" description="RCK C-terminal" evidence="8">
    <location>
        <begin position="208"/>
        <end position="293"/>
    </location>
</feature>
<dbReference type="InterPro" id="IPR036721">
    <property type="entry name" value="RCK_C_sf"/>
</dbReference>
<dbReference type="KEGG" id="gai:IMCC3135_03940"/>
<dbReference type="GO" id="GO:0008324">
    <property type="term" value="F:monoatomic cation transmembrane transporter activity"/>
    <property type="evidence" value="ECO:0007669"/>
    <property type="project" value="InterPro"/>
</dbReference>
<feature type="transmembrane region" description="Helical" evidence="7">
    <location>
        <begin position="57"/>
        <end position="82"/>
    </location>
</feature>
<keyword evidence="2" id="KW-0813">Transport</keyword>
<feature type="transmembrane region" description="Helical" evidence="7">
    <location>
        <begin position="6"/>
        <end position="21"/>
    </location>
</feature>
<keyword evidence="4" id="KW-0677">Repeat</keyword>
<organism evidence="9 10">
    <name type="scientific">Granulosicoccus antarcticus IMCC3135</name>
    <dbReference type="NCBI Taxonomy" id="1192854"/>
    <lineage>
        <taxon>Bacteria</taxon>
        <taxon>Pseudomonadati</taxon>
        <taxon>Pseudomonadota</taxon>
        <taxon>Gammaproteobacteria</taxon>
        <taxon>Chromatiales</taxon>
        <taxon>Granulosicoccaceae</taxon>
        <taxon>Granulosicoccus</taxon>
    </lineage>
</organism>
<feature type="transmembrane region" description="Helical" evidence="7">
    <location>
        <begin position="448"/>
        <end position="466"/>
    </location>
</feature>
<dbReference type="PANTHER" id="PTHR43652">
    <property type="entry name" value="BASIC AMINO ACID ANTIPORTER YFCC-RELATED"/>
    <property type="match status" value="1"/>
</dbReference>
<dbReference type="OrthoDB" id="9809303at2"/>
<dbReference type="Gene3D" id="3.30.70.1450">
    <property type="entry name" value="Regulator of K+ conductance, C-terminal domain"/>
    <property type="match status" value="2"/>
</dbReference>
<dbReference type="InterPro" id="IPR051679">
    <property type="entry name" value="DASS-Related_Transporters"/>
</dbReference>
<dbReference type="GO" id="GO:0006813">
    <property type="term" value="P:potassium ion transport"/>
    <property type="evidence" value="ECO:0007669"/>
    <property type="project" value="InterPro"/>
</dbReference>